<feature type="transmembrane region" description="Helical" evidence="1">
    <location>
        <begin position="21"/>
        <end position="42"/>
    </location>
</feature>
<keyword evidence="3" id="KW-1185">Reference proteome</keyword>
<organism evidence="2 3">
    <name type="scientific">Helianthus annuus</name>
    <name type="common">Common sunflower</name>
    <dbReference type="NCBI Taxonomy" id="4232"/>
    <lineage>
        <taxon>Eukaryota</taxon>
        <taxon>Viridiplantae</taxon>
        <taxon>Streptophyta</taxon>
        <taxon>Embryophyta</taxon>
        <taxon>Tracheophyta</taxon>
        <taxon>Spermatophyta</taxon>
        <taxon>Magnoliopsida</taxon>
        <taxon>eudicotyledons</taxon>
        <taxon>Gunneridae</taxon>
        <taxon>Pentapetalae</taxon>
        <taxon>asterids</taxon>
        <taxon>campanulids</taxon>
        <taxon>Asterales</taxon>
        <taxon>Asteraceae</taxon>
        <taxon>Asteroideae</taxon>
        <taxon>Heliantheae alliance</taxon>
        <taxon>Heliantheae</taxon>
        <taxon>Helianthus</taxon>
    </lineage>
</organism>
<keyword evidence="1" id="KW-1133">Transmembrane helix</keyword>
<dbReference type="GO" id="GO:0006508">
    <property type="term" value="P:proteolysis"/>
    <property type="evidence" value="ECO:0007669"/>
    <property type="project" value="InterPro"/>
</dbReference>
<dbReference type="Gramene" id="mRNA:HanXRQr2_Chr15g0719971">
    <property type="protein sequence ID" value="CDS:HanXRQr2_Chr15g0719971.1"/>
    <property type="gene ID" value="HanXRQr2_Chr15g0719971"/>
</dbReference>
<name>A0A9K3H4E1_HELAN</name>
<dbReference type="PANTHER" id="PTHR33473:SF17">
    <property type="entry name" value="ATP-DEPENDENT CLP PROTEASE ADAPTER PROTEIN CLPS1, CHLOROPLASTIC"/>
    <property type="match status" value="1"/>
</dbReference>
<dbReference type="EMBL" id="MNCJ02000330">
    <property type="protein sequence ID" value="KAF5766825.1"/>
    <property type="molecule type" value="Genomic_DNA"/>
</dbReference>
<evidence type="ECO:0000256" key="1">
    <source>
        <dbReference type="SAM" id="Phobius"/>
    </source>
</evidence>
<keyword evidence="1" id="KW-0472">Membrane</keyword>
<dbReference type="SUPFAM" id="SSF54736">
    <property type="entry name" value="ClpS-like"/>
    <property type="match status" value="1"/>
</dbReference>
<dbReference type="GO" id="GO:0005840">
    <property type="term" value="C:ribosome"/>
    <property type="evidence" value="ECO:0007669"/>
    <property type="project" value="UniProtKB-KW"/>
</dbReference>
<keyword evidence="2" id="KW-0689">Ribosomal protein</keyword>
<reference evidence="2" key="1">
    <citation type="journal article" date="2017" name="Nature">
        <title>The sunflower genome provides insights into oil metabolism, flowering and Asterid evolution.</title>
        <authorList>
            <person name="Badouin H."/>
            <person name="Gouzy J."/>
            <person name="Grassa C.J."/>
            <person name="Murat F."/>
            <person name="Staton S.E."/>
            <person name="Cottret L."/>
            <person name="Lelandais-Briere C."/>
            <person name="Owens G.L."/>
            <person name="Carrere S."/>
            <person name="Mayjonade B."/>
            <person name="Legrand L."/>
            <person name="Gill N."/>
            <person name="Kane N.C."/>
            <person name="Bowers J.E."/>
            <person name="Hubner S."/>
            <person name="Bellec A."/>
            <person name="Berard A."/>
            <person name="Berges H."/>
            <person name="Blanchet N."/>
            <person name="Boniface M.C."/>
            <person name="Brunel D."/>
            <person name="Catrice O."/>
            <person name="Chaidir N."/>
            <person name="Claudel C."/>
            <person name="Donnadieu C."/>
            <person name="Faraut T."/>
            <person name="Fievet G."/>
            <person name="Helmstetter N."/>
            <person name="King M."/>
            <person name="Knapp S.J."/>
            <person name="Lai Z."/>
            <person name="Le Paslier M.C."/>
            <person name="Lippi Y."/>
            <person name="Lorenzon L."/>
            <person name="Mandel J.R."/>
            <person name="Marage G."/>
            <person name="Marchand G."/>
            <person name="Marquand E."/>
            <person name="Bret-Mestries E."/>
            <person name="Morien E."/>
            <person name="Nambeesan S."/>
            <person name="Nguyen T."/>
            <person name="Pegot-Espagnet P."/>
            <person name="Pouilly N."/>
            <person name="Raftis F."/>
            <person name="Sallet E."/>
            <person name="Schiex T."/>
            <person name="Thomas J."/>
            <person name="Vandecasteele C."/>
            <person name="Vares D."/>
            <person name="Vear F."/>
            <person name="Vautrin S."/>
            <person name="Crespi M."/>
            <person name="Mangin B."/>
            <person name="Burke J.M."/>
            <person name="Salse J."/>
            <person name="Munos S."/>
            <person name="Vincourt P."/>
            <person name="Rieseberg L.H."/>
            <person name="Langlade N.B."/>
        </authorList>
    </citation>
    <scope>NUCLEOTIDE SEQUENCE</scope>
    <source>
        <tissue evidence="2">Leaves</tissue>
    </source>
</reference>
<gene>
    <name evidence="2" type="ORF">HanXRQr2_Chr15g0719971</name>
</gene>
<proteinExistence type="predicted"/>
<reference evidence="2" key="2">
    <citation type="submission" date="2020-06" db="EMBL/GenBank/DDBJ databases">
        <title>Helianthus annuus Genome sequencing and assembly Release 2.</title>
        <authorList>
            <person name="Gouzy J."/>
            <person name="Langlade N."/>
            <person name="Munos S."/>
        </authorList>
    </citation>
    <scope>NUCLEOTIDE SEQUENCE</scope>
    <source>
        <tissue evidence="2">Leaves</tissue>
    </source>
</reference>
<dbReference type="Proteomes" id="UP000215914">
    <property type="component" value="Unassembled WGS sequence"/>
</dbReference>
<dbReference type="InterPro" id="IPR022935">
    <property type="entry name" value="ClpS"/>
</dbReference>
<comment type="caution">
    <text evidence="2">The sequence shown here is derived from an EMBL/GenBank/DDBJ whole genome shotgun (WGS) entry which is preliminary data.</text>
</comment>
<sequence length="123" mass="14441">MKCENKGFVTYTACSEFDLKVYGLIWFTVINFLHLFFLFHVWKSKKKREYVVQVLMKVIPGMTVNIVVNNMQEAHINGLCVVIVCGYFETRVLLSFSMNCIPFIHLFSYTKQNKVMYHSIPID</sequence>
<dbReference type="InterPro" id="IPR014719">
    <property type="entry name" value="Ribosomal_bL12_C/ClpS-like"/>
</dbReference>
<dbReference type="PANTHER" id="PTHR33473">
    <property type="entry name" value="ATP-DEPENDENT CLP PROTEASE ADAPTER PROTEIN CLPS1, CHLOROPLASTIC"/>
    <property type="match status" value="1"/>
</dbReference>
<keyword evidence="2" id="KW-0687">Ribonucleoprotein</keyword>
<evidence type="ECO:0000313" key="3">
    <source>
        <dbReference type="Proteomes" id="UP000215914"/>
    </source>
</evidence>
<keyword evidence="1" id="KW-0812">Transmembrane</keyword>
<evidence type="ECO:0000313" key="2">
    <source>
        <dbReference type="EMBL" id="KAF5766825.1"/>
    </source>
</evidence>
<dbReference type="AlphaFoldDB" id="A0A9K3H4E1"/>
<dbReference type="Gene3D" id="3.30.1390.10">
    <property type="match status" value="1"/>
</dbReference>
<accession>A0A9K3H4E1</accession>
<protein>
    <submittedName>
        <fullName evidence="2">Ribosomal protein L7/L12/adaptor protein ClpS</fullName>
    </submittedName>
</protein>